<protein>
    <recommendedName>
        <fullName evidence="4">Peptidase A2 domain-containing protein</fullName>
    </recommendedName>
</protein>
<feature type="compositionally biased region" description="Polar residues" evidence="1">
    <location>
        <begin position="1"/>
        <end position="10"/>
    </location>
</feature>
<dbReference type="InterPro" id="IPR021109">
    <property type="entry name" value="Peptidase_aspartic_dom_sf"/>
</dbReference>
<dbReference type="Pfam" id="PF08284">
    <property type="entry name" value="RVP_2"/>
    <property type="match status" value="1"/>
</dbReference>
<dbReference type="SUPFAM" id="SSF50630">
    <property type="entry name" value="Acid proteases"/>
    <property type="match status" value="1"/>
</dbReference>
<evidence type="ECO:0000256" key="1">
    <source>
        <dbReference type="SAM" id="MobiDB-lite"/>
    </source>
</evidence>
<dbReference type="OrthoDB" id="3254954at2759"/>
<dbReference type="OMA" id="PVEICGI"/>
<dbReference type="Proteomes" id="UP000217790">
    <property type="component" value="Unassembled WGS sequence"/>
</dbReference>
<dbReference type="AlphaFoldDB" id="A0A2H3DI46"/>
<evidence type="ECO:0000313" key="3">
    <source>
        <dbReference type="Proteomes" id="UP000217790"/>
    </source>
</evidence>
<proteinExistence type="predicted"/>
<sequence length="171" mass="19103">MGDTVPQQGRVQLRVQKEPTNRPIPRDKRCLVTALDVNGLEAVTLWDSGSTSTAMSPTFADISKAVIARLRNPVVLQLGTVGSRAKINFGTYSRIDSKGFTGPKYFDVVNIDKYNIIVGTPFMHKNKVVLDFKKKCMIVNGKRMKGKVLNGDKANKIARRYRLKKPDPLQQ</sequence>
<reference evidence="3" key="1">
    <citation type="journal article" date="2017" name="Nat. Ecol. Evol.">
        <title>Genome expansion and lineage-specific genetic innovations in the forest pathogenic fungi Armillaria.</title>
        <authorList>
            <person name="Sipos G."/>
            <person name="Prasanna A.N."/>
            <person name="Walter M.C."/>
            <person name="O'Connor E."/>
            <person name="Balint B."/>
            <person name="Krizsan K."/>
            <person name="Kiss B."/>
            <person name="Hess J."/>
            <person name="Varga T."/>
            <person name="Slot J."/>
            <person name="Riley R."/>
            <person name="Boka B."/>
            <person name="Rigling D."/>
            <person name="Barry K."/>
            <person name="Lee J."/>
            <person name="Mihaltcheva S."/>
            <person name="LaButti K."/>
            <person name="Lipzen A."/>
            <person name="Waldron R."/>
            <person name="Moloney N.M."/>
            <person name="Sperisen C."/>
            <person name="Kredics L."/>
            <person name="Vagvoelgyi C."/>
            <person name="Patrignani A."/>
            <person name="Fitzpatrick D."/>
            <person name="Nagy I."/>
            <person name="Doyle S."/>
            <person name="Anderson J.B."/>
            <person name="Grigoriev I.V."/>
            <person name="Gueldener U."/>
            <person name="Muensterkoetter M."/>
            <person name="Nagy L.G."/>
        </authorList>
    </citation>
    <scope>NUCLEOTIDE SEQUENCE [LARGE SCALE GENOMIC DNA]</scope>
    <source>
        <strain evidence="3">Ar21-2</strain>
    </source>
</reference>
<dbReference type="InParanoid" id="A0A2H3DI46"/>
<dbReference type="EMBL" id="KZ293656">
    <property type="protein sequence ID" value="PBK93504.1"/>
    <property type="molecule type" value="Genomic_DNA"/>
</dbReference>
<keyword evidence="3" id="KW-1185">Reference proteome</keyword>
<evidence type="ECO:0000313" key="2">
    <source>
        <dbReference type="EMBL" id="PBK93504.1"/>
    </source>
</evidence>
<feature type="region of interest" description="Disordered" evidence="1">
    <location>
        <begin position="1"/>
        <end position="23"/>
    </location>
</feature>
<dbReference type="CDD" id="cd00303">
    <property type="entry name" value="retropepsin_like"/>
    <property type="match status" value="1"/>
</dbReference>
<dbReference type="STRING" id="47427.A0A2H3DI46"/>
<gene>
    <name evidence="2" type="ORF">ARMGADRAFT_1079814</name>
</gene>
<name>A0A2H3DI46_ARMGA</name>
<dbReference type="Gene3D" id="2.40.70.10">
    <property type="entry name" value="Acid Proteases"/>
    <property type="match status" value="1"/>
</dbReference>
<accession>A0A2H3DI46</accession>
<evidence type="ECO:0008006" key="4">
    <source>
        <dbReference type="Google" id="ProtNLM"/>
    </source>
</evidence>
<organism evidence="2 3">
    <name type="scientific">Armillaria gallica</name>
    <name type="common">Bulbous honey fungus</name>
    <name type="synonym">Armillaria bulbosa</name>
    <dbReference type="NCBI Taxonomy" id="47427"/>
    <lineage>
        <taxon>Eukaryota</taxon>
        <taxon>Fungi</taxon>
        <taxon>Dikarya</taxon>
        <taxon>Basidiomycota</taxon>
        <taxon>Agaricomycotina</taxon>
        <taxon>Agaricomycetes</taxon>
        <taxon>Agaricomycetidae</taxon>
        <taxon>Agaricales</taxon>
        <taxon>Marasmiineae</taxon>
        <taxon>Physalacriaceae</taxon>
        <taxon>Armillaria</taxon>
    </lineage>
</organism>